<organism evidence="1 2">
    <name type="scientific">Aegilops tauschii subsp. strangulata</name>
    <name type="common">Goatgrass</name>
    <dbReference type="NCBI Taxonomy" id="200361"/>
    <lineage>
        <taxon>Eukaryota</taxon>
        <taxon>Viridiplantae</taxon>
        <taxon>Streptophyta</taxon>
        <taxon>Embryophyta</taxon>
        <taxon>Tracheophyta</taxon>
        <taxon>Spermatophyta</taxon>
        <taxon>Magnoliopsida</taxon>
        <taxon>Liliopsida</taxon>
        <taxon>Poales</taxon>
        <taxon>Poaceae</taxon>
        <taxon>BOP clade</taxon>
        <taxon>Pooideae</taxon>
        <taxon>Triticodae</taxon>
        <taxon>Triticeae</taxon>
        <taxon>Triticinae</taxon>
        <taxon>Aegilops</taxon>
    </lineage>
</organism>
<dbReference type="Gramene" id="AET2Gv20634600.6">
    <property type="protein sequence ID" value="AET2Gv20634600.6"/>
    <property type="gene ID" value="AET2Gv20634600"/>
</dbReference>
<reference evidence="1" key="5">
    <citation type="journal article" date="2021" name="G3 (Bethesda)">
        <title>Aegilops tauschii genome assembly Aet v5.0 features greater sequence contiguity and improved annotation.</title>
        <authorList>
            <person name="Wang L."/>
            <person name="Zhu T."/>
            <person name="Rodriguez J.C."/>
            <person name="Deal K.R."/>
            <person name="Dubcovsky J."/>
            <person name="McGuire P.E."/>
            <person name="Lux T."/>
            <person name="Spannagl M."/>
            <person name="Mayer K.F.X."/>
            <person name="Baldrich P."/>
            <person name="Meyers B.C."/>
            <person name="Huo N."/>
            <person name="Gu Y.Q."/>
            <person name="Zhou H."/>
            <person name="Devos K.M."/>
            <person name="Bennetzen J.L."/>
            <person name="Unver T."/>
            <person name="Budak H."/>
            <person name="Gulick P.J."/>
            <person name="Galiba G."/>
            <person name="Kalapos B."/>
            <person name="Nelson D.R."/>
            <person name="Li P."/>
            <person name="You F.M."/>
            <person name="Luo M.C."/>
            <person name="Dvorak J."/>
        </authorList>
    </citation>
    <scope>NUCLEOTIDE SEQUENCE [LARGE SCALE GENOMIC DNA]</scope>
    <source>
        <strain evidence="1">cv. AL8/78</strain>
    </source>
</reference>
<protein>
    <submittedName>
        <fullName evidence="1">Uncharacterized protein</fullName>
    </submittedName>
</protein>
<dbReference type="EnsemblPlants" id="AET2Gv20634600.7">
    <property type="protein sequence ID" value="AET2Gv20634600.7"/>
    <property type="gene ID" value="AET2Gv20634600"/>
</dbReference>
<dbReference type="EnsemblPlants" id="AET2Gv20634600.10">
    <property type="protein sequence ID" value="AET2Gv20634600.10"/>
    <property type="gene ID" value="AET2Gv20634600"/>
</dbReference>
<dbReference type="EnsemblPlants" id="AET2Gv20634600.6">
    <property type="protein sequence ID" value="AET2Gv20634600.6"/>
    <property type="gene ID" value="AET2Gv20634600"/>
</dbReference>
<dbReference type="Gramene" id="AET2Gv20634600.7">
    <property type="protein sequence ID" value="AET2Gv20634600.7"/>
    <property type="gene ID" value="AET2Gv20634600"/>
</dbReference>
<reference evidence="1" key="3">
    <citation type="journal article" date="2017" name="Nature">
        <title>Genome sequence of the progenitor of the wheat D genome Aegilops tauschii.</title>
        <authorList>
            <person name="Luo M.C."/>
            <person name="Gu Y.Q."/>
            <person name="Puiu D."/>
            <person name="Wang H."/>
            <person name="Twardziok S.O."/>
            <person name="Deal K.R."/>
            <person name="Huo N."/>
            <person name="Zhu T."/>
            <person name="Wang L."/>
            <person name="Wang Y."/>
            <person name="McGuire P.E."/>
            <person name="Liu S."/>
            <person name="Long H."/>
            <person name="Ramasamy R.K."/>
            <person name="Rodriguez J.C."/>
            <person name="Van S.L."/>
            <person name="Yuan L."/>
            <person name="Wang Z."/>
            <person name="Xia Z."/>
            <person name="Xiao L."/>
            <person name="Anderson O.D."/>
            <person name="Ouyang S."/>
            <person name="Liang Y."/>
            <person name="Zimin A.V."/>
            <person name="Pertea G."/>
            <person name="Qi P."/>
            <person name="Bennetzen J.L."/>
            <person name="Dai X."/>
            <person name="Dawson M.W."/>
            <person name="Muller H.G."/>
            <person name="Kugler K."/>
            <person name="Rivarola-Duarte L."/>
            <person name="Spannagl M."/>
            <person name="Mayer K.F.X."/>
            <person name="Lu F.H."/>
            <person name="Bevan M.W."/>
            <person name="Leroy P."/>
            <person name="Li P."/>
            <person name="You F.M."/>
            <person name="Sun Q."/>
            <person name="Liu Z."/>
            <person name="Lyons E."/>
            <person name="Wicker T."/>
            <person name="Salzberg S.L."/>
            <person name="Devos K.M."/>
            <person name="Dvorak J."/>
        </authorList>
    </citation>
    <scope>NUCLEOTIDE SEQUENCE [LARGE SCALE GENOMIC DNA]</scope>
    <source>
        <strain evidence="1">cv. AL8/78</strain>
    </source>
</reference>
<dbReference type="Gramene" id="AET2Gv20634600.10">
    <property type="protein sequence ID" value="AET2Gv20634600.10"/>
    <property type="gene ID" value="AET2Gv20634600"/>
</dbReference>
<dbReference type="Proteomes" id="UP000015105">
    <property type="component" value="Chromosome 2D"/>
</dbReference>
<dbReference type="AlphaFoldDB" id="A0A453BUF6"/>
<reference evidence="1" key="4">
    <citation type="submission" date="2019-03" db="UniProtKB">
        <authorList>
            <consortium name="EnsemblPlants"/>
        </authorList>
    </citation>
    <scope>IDENTIFICATION</scope>
</reference>
<accession>A0A453BUF6</accession>
<evidence type="ECO:0000313" key="1">
    <source>
        <dbReference type="EnsemblPlants" id="AET2Gv20634600.10"/>
    </source>
</evidence>
<reference evidence="2" key="2">
    <citation type="journal article" date="2017" name="Nat. Plants">
        <title>The Aegilops tauschii genome reveals multiple impacts of transposons.</title>
        <authorList>
            <person name="Zhao G."/>
            <person name="Zou C."/>
            <person name="Li K."/>
            <person name="Wang K."/>
            <person name="Li T."/>
            <person name="Gao L."/>
            <person name="Zhang X."/>
            <person name="Wang H."/>
            <person name="Yang Z."/>
            <person name="Liu X."/>
            <person name="Jiang W."/>
            <person name="Mao L."/>
            <person name="Kong X."/>
            <person name="Jiao Y."/>
            <person name="Jia J."/>
        </authorList>
    </citation>
    <scope>NUCLEOTIDE SEQUENCE [LARGE SCALE GENOMIC DNA]</scope>
    <source>
        <strain evidence="2">cv. AL8/78</strain>
    </source>
</reference>
<evidence type="ECO:0000313" key="2">
    <source>
        <dbReference type="Proteomes" id="UP000015105"/>
    </source>
</evidence>
<name>A0A453BUF6_AEGTS</name>
<reference evidence="2" key="1">
    <citation type="journal article" date="2014" name="Science">
        <title>Ancient hybridizations among the ancestral genomes of bread wheat.</title>
        <authorList>
            <consortium name="International Wheat Genome Sequencing Consortium,"/>
            <person name="Marcussen T."/>
            <person name="Sandve S.R."/>
            <person name="Heier L."/>
            <person name="Spannagl M."/>
            <person name="Pfeifer M."/>
            <person name="Jakobsen K.S."/>
            <person name="Wulff B.B."/>
            <person name="Steuernagel B."/>
            <person name="Mayer K.F."/>
            <person name="Olsen O.A."/>
        </authorList>
    </citation>
    <scope>NUCLEOTIDE SEQUENCE [LARGE SCALE GENOMIC DNA]</scope>
    <source>
        <strain evidence="2">cv. AL8/78</strain>
    </source>
</reference>
<sequence length="96" mass="10950">MVLSLKKLQGILNMEQSMDNDCFNIVVHILACDEGSMMLDSTRDQKFCDKETIQKLATLFDSWLGIDNNISSSNMVSKVFCLLFIMVYVVCNSYHL</sequence>
<proteinExistence type="predicted"/>
<keyword evidence="2" id="KW-1185">Reference proteome</keyword>